<dbReference type="EMBL" id="FPBD01000009">
    <property type="protein sequence ID" value="SFU11988.1"/>
    <property type="molecule type" value="Genomic_DNA"/>
</dbReference>
<protein>
    <recommendedName>
        <fullName evidence="4">Protein-glutamate methylesterase/protein-glutamine glutaminase</fullName>
        <ecNumber evidence="4">3.1.1.61</ecNumber>
        <ecNumber evidence="4">3.5.1.44</ecNumber>
    </recommendedName>
</protein>
<evidence type="ECO:0000256" key="2">
    <source>
        <dbReference type="ARBA" id="ARBA00022801"/>
    </source>
</evidence>
<dbReference type="PANTHER" id="PTHR42872:SF3">
    <property type="entry name" value="PROTEIN-GLUTAMATE METHYLESTERASE_PROTEIN-GLUTAMINE GLUTAMINASE 1"/>
    <property type="match status" value="1"/>
</dbReference>
<keyword evidence="2 4" id="KW-0378">Hydrolase</keyword>
<comment type="domain">
    <text evidence="4">Contains a C-terminal catalytic domain, and an N-terminal region which modulates catalytic activity.</text>
</comment>
<dbReference type="RefSeq" id="WP_008551507.1">
    <property type="nucleotide sequence ID" value="NZ_FPBD01000009.1"/>
</dbReference>
<dbReference type="NCBIfam" id="NF001965">
    <property type="entry name" value="PRK00742.1"/>
    <property type="match status" value="1"/>
</dbReference>
<dbReference type="Pfam" id="PF01339">
    <property type="entry name" value="CheB_methylest"/>
    <property type="match status" value="1"/>
</dbReference>
<reference evidence="10" key="1">
    <citation type="submission" date="2016-10" db="EMBL/GenBank/DDBJ databases">
        <authorList>
            <person name="Varghese N."/>
            <person name="Submissions S."/>
        </authorList>
    </citation>
    <scope>NUCLEOTIDE SEQUENCE [LARGE SCALE GENOMIC DNA]</scope>
    <source>
        <strain evidence="10">DSM 17465</strain>
    </source>
</reference>
<dbReference type="PROSITE" id="PS50110">
    <property type="entry name" value="RESPONSE_REGULATORY"/>
    <property type="match status" value="1"/>
</dbReference>
<comment type="PTM">
    <text evidence="4">Phosphorylated by CheA. Phosphorylation of the N-terminal regulatory domain activates the methylesterase activity.</text>
</comment>
<dbReference type="Gene3D" id="3.40.50.180">
    <property type="entry name" value="Methylesterase CheB, C-terminal domain"/>
    <property type="match status" value="1"/>
</dbReference>
<dbReference type="InterPro" id="IPR011006">
    <property type="entry name" value="CheY-like_superfamily"/>
</dbReference>
<dbReference type="GO" id="GO:0008984">
    <property type="term" value="F:protein-glutamate methylesterase activity"/>
    <property type="evidence" value="ECO:0007669"/>
    <property type="project" value="UniProtKB-UniRule"/>
</dbReference>
<comment type="subcellular location">
    <subcellularLocation>
        <location evidence="4">Cytoplasm</location>
    </subcellularLocation>
</comment>
<keyword evidence="4" id="KW-0963">Cytoplasm</keyword>
<dbReference type="InterPro" id="IPR001789">
    <property type="entry name" value="Sig_transdc_resp-reg_receiver"/>
</dbReference>
<evidence type="ECO:0000256" key="1">
    <source>
        <dbReference type="ARBA" id="ARBA00022500"/>
    </source>
</evidence>
<accession>A0A1I7DJX0</accession>
<dbReference type="GO" id="GO:0050568">
    <property type="term" value="F:protein-glutamine glutaminase activity"/>
    <property type="evidence" value="ECO:0007669"/>
    <property type="project" value="UniProtKB-UniRule"/>
</dbReference>
<keyword evidence="10" id="KW-1185">Reference proteome</keyword>
<evidence type="ECO:0000259" key="8">
    <source>
        <dbReference type="PROSITE" id="PS50122"/>
    </source>
</evidence>
<comment type="catalytic activity">
    <reaction evidence="4">
        <text>L-glutaminyl-[protein] + H2O = L-glutamyl-[protein] + NH4(+)</text>
        <dbReference type="Rhea" id="RHEA:16441"/>
        <dbReference type="Rhea" id="RHEA-COMP:10207"/>
        <dbReference type="Rhea" id="RHEA-COMP:10208"/>
        <dbReference type="ChEBI" id="CHEBI:15377"/>
        <dbReference type="ChEBI" id="CHEBI:28938"/>
        <dbReference type="ChEBI" id="CHEBI:29973"/>
        <dbReference type="ChEBI" id="CHEBI:30011"/>
        <dbReference type="EC" id="3.5.1.44"/>
    </reaction>
</comment>
<feature type="modified residue" description="4-aspartylphosphate" evidence="4 6">
    <location>
        <position position="78"/>
    </location>
</feature>
<dbReference type="Pfam" id="PF00072">
    <property type="entry name" value="Response_reg"/>
    <property type="match status" value="1"/>
</dbReference>
<dbReference type="SUPFAM" id="SSF52738">
    <property type="entry name" value="Methylesterase CheB, C-terminal domain"/>
    <property type="match status" value="1"/>
</dbReference>
<organism evidence="9 10">
    <name type="scientific">Pseudovibrio denitrificans</name>
    <dbReference type="NCBI Taxonomy" id="258256"/>
    <lineage>
        <taxon>Bacteria</taxon>
        <taxon>Pseudomonadati</taxon>
        <taxon>Pseudomonadota</taxon>
        <taxon>Alphaproteobacteria</taxon>
        <taxon>Hyphomicrobiales</taxon>
        <taxon>Stappiaceae</taxon>
        <taxon>Pseudovibrio</taxon>
    </lineage>
</organism>
<dbReference type="SUPFAM" id="SSF52172">
    <property type="entry name" value="CheY-like"/>
    <property type="match status" value="1"/>
</dbReference>
<dbReference type="EC" id="3.5.1.44" evidence="4"/>
<dbReference type="HAMAP" id="MF_00099">
    <property type="entry name" value="CheB_chemtxs"/>
    <property type="match status" value="1"/>
</dbReference>
<evidence type="ECO:0000313" key="10">
    <source>
        <dbReference type="Proteomes" id="UP000183371"/>
    </source>
</evidence>
<evidence type="ECO:0000256" key="5">
    <source>
        <dbReference type="PROSITE-ProRule" id="PRU00050"/>
    </source>
</evidence>
<dbReference type="GO" id="GO:0005737">
    <property type="term" value="C:cytoplasm"/>
    <property type="evidence" value="ECO:0007669"/>
    <property type="project" value="UniProtKB-SubCell"/>
</dbReference>
<dbReference type="Proteomes" id="UP000183371">
    <property type="component" value="Unassembled WGS sequence"/>
</dbReference>
<dbReference type="PROSITE" id="PS50122">
    <property type="entry name" value="CHEB"/>
    <property type="match status" value="1"/>
</dbReference>
<comment type="function">
    <text evidence="4">Involved in chemotaxis. Part of a chemotaxis signal transduction system that modulates chemotaxis in response to various stimuli. Catalyzes the demethylation of specific methylglutamate residues introduced into the chemoreceptors (methyl-accepting chemotaxis proteins or MCP) by CheR. Also mediates the irreversible deamidation of specific glutamine residues to glutamic acid.</text>
</comment>
<dbReference type="CDD" id="cd16432">
    <property type="entry name" value="CheB_Rec"/>
    <property type="match status" value="1"/>
</dbReference>
<dbReference type="Gene3D" id="3.40.50.2300">
    <property type="match status" value="1"/>
</dbReference>
<comment type="catalytic activity">
    <reaction evidence="3 4">
        <text>[protein]-L-glutamate 5-O-methyl ester + H2O = L-glutamyl-[protein] + methanol + H(+)</text>
        <dbReference type="Rhea" id="RHEA:23236"/>
        <dbReference type="Rhea" id="RHEA-COMP:10208"/>
        <dbReference type="Rhea" id="RHEA-COMP:10311"/>
        <dbReference type="ChEBI" id="CHEBI:15377"/>
        <dbReference type="ChEBI" id="CHEBI:15378"/>
        <dbReference type="ChEBI" id="CHEBI:17790"/>
        <dbReference type="ChEBI" id="CHEBI:29973"/>
        <dbReference type="ChEBI" id="CHEBI:82795"/>
        <dbReference type="EC" id="3.1.1.61"/>
    </reaction>
</comment>
<keyword evidence="4 6" id="KW-0597">Phosphoprotein</keyword>
<feature type="active site" evidence="4 5">
    <location>
        <position position="360"/>
    </location>
</feature>
<evidence type="ECO:0000256" key="6">
    <source>
        <dbReference type="PROSITE-ProRule" id="PRU00169"/>
    </source>
</evidence>
<gene>
    <name evidence="4" type="primary">cheB</name>
    <name evidence="9" type="ORF">SAMN05444141_10929</name>
</gene>
<evidence type="ECO:0000256" key="4">
    <source>
        <dbReference type="HAMAP-Rule" id="MF_00099"/>
    </source>
</evidence>
<dbReference type="PANTHER" id="PTHR42872">
    <property type="entry name" value="PROTEIN-GLUTAMATE METHYLESTERASE/PROTEIN-GLUTAMINE GLUTAMINASE"/>
    <property type="match status" value="1"/>
</dbReference>
<sequence>MDMGRLGMYAKVEEPKTERSGHAAPIRVMVVDDSVVIRGLFSRWIEADPELEVVATHRNGELAVKDIERSNPDVVVLDVEMPVMDGLTALPKLLEKKRDLIIVMASTLTRRNAEVSLKALSLGATDYVAKPETTGQTASATEFQRELLEKLRLLGRGGKRLKRTTIKPAAEPVRRMRAEIVNDPHKRRTETSVDRAETRAALRRPRTMGLQSAAKQEITLRPYSSVVPRALVIGSSTGGPQALQRVLTDARDGLLKVPVVITQHMPRTFTTILAEHLHKQLQLPSKEAEHMDVLKPGHVYIAPGGIHLKIGKQNGQAVSLLEDGAPVNFCKPSVDPLFESAAEVFGTACLALVLTGMGSDGANGVNVIAGKGGSVIAQDEASSVVWGMPGAAARTGNCSGIVPLDQIGAQVKRILKGAAR</sequence>
<dbReference type="SMART" id="SM00448">
    <property type="entry name" value="REC"/>
    <property type="match status" value="1"/>
</dbReference>
<feature type="domain" description="Response regulatory" evidence="7">
    <location>
        <begin position="27"/>
        <end position="145"/>
    </location>
</feature>
<feature type="active site" evidence="4 5">
    <location>
        <position position="236"/>
    </location>
</feature>
<dbReference type="InterPro" id="IPR008248">
    <property type="entry name" value="CheB-like"/>
</dbReference>
<dbReference type="GO" id="GO:0000156">
    <property type="term" value="F:phosphorelay response regulator activity"/>
    <property type="evidence" value="ECO:0007669"/>
    <property type="project" value="InterPro"/>
</dbReference>
<comment type="similarity">
    <text evidence="4">Belongs to the CheB family.</text>
</comment>
<dbReference type="EC" id="3.1.1.61" evidence="4"/>
<keyword evidence="1 4" id="KW-0145">Chemotaxis</keyword>
<proteinExistence type="inferred from homology"/>
<dbReference type="CDD" id="cd17541">
    <property type="entry name" value="REC_CheB-like"/>
    <property type="match status" value="1"/>
</dbReference>
<dbReference type="InterPro" id="IPR000673">
    <property type="entry name" value="Sig_transdc_resp-reg_Me-estase"/>
</dbReference>
<feature type="active site" evidence="4 5">
    <location>
        <position position="264"/>
    </location>
</feature>
<dbReference type="AlphaFoldDB" id="A0A1I7DJX0"/>
<evidence type="ECO:0000313" key="9">
    <source>
        <dbReference type="EMBL" id="SFU11988.1"/>
    </source>
</evidence>
<name>A0A1I7DJX0_9HYPH</name>
<dbReference type="GO" id="GO:0006935">
    <property type="term" value="P:chemotaxis"/>
    <property type="evidence" value="ECO:0007669"/>
    <property type="project" value="UniProtKB-UniRule"/>
</dbReference>
<dbReference type="InterPro" id="IPR035909">
    <property type="entry name" value="CheB_C"/>
</dbReference>
<feature type="domain" description="CheB-type methylesterase" evidence="8">
    <location>
        <begin position="222"/>
        <end position="418"/>
    </location>
</feature>
<evidence type="ECO:0000259" key="7">
    <source>
        <dbReference type="PROSITE" id="PS50110"/>
    </source>
</evidence>
<evidence type="ECO:0000256" key="3">
    <source>
        <dbReference type="ARBA" id="ARBA00048267"/>
    </source>
</evidence>